<proteinExistence type="inferred from homology"/>
<keyword evidence="5" id="KW-0624">Polysaccharide degradation</keyword>
<dbReference type="PANTHER" id="PTHR31490">
    <property type="entry name" value="GLYCOSYL HYDROLASE"/>
    <property type="match status" value="1"/>
</dbReference>
<dbReference type="SUPFAM" id="SSF51445">
    <property type="entry name" value="(Trans)glycosidases"/>
    <property type="match status" value="1"/>
</dbReference>
<dbReference type="InterPro" id="IPR017853">
    <property type="entry name" value="GH"/>
</dbReference>
<feature type="domain" description="GH10" evidence="6">
    <location>
        <begin position="181"/>
        <end position="480"/>
    </location>
</feature>
<comment type="similarity">
    <text evidence="1">Belongs to the glycosyl hydrolase 10 (cellulase F) family.</text>
</comment>
<dbReference type="SMART" id="SM00633">
    <property type="entry name" value="Glyco_10"/>
    <property type="match status" value="1"/>
</dbReference>
<evidence type="ECO:0000256" key="3">
    <source>
        <dbReference type="ARBA" id="ARBA00022801"/>
    </source>
</evidence>
<dbReference type="SUPFAM" id="SSF49785">
    <property type="entry name" value="Galactose-binding domain-like"/>
    <property type="match status" value="1"/>
</dbReference>
<keyword evidence="8" id="KW-1185">Reference proteome</keyword>
<keyword evidence="2" id="KW-0677">Repeat</keyword>
<dbReference type="Gene3D" id="2.60.120.260">
    <property type="entry name" value="Galactose-binding domain-like"/>
    <property type="match status" value="1"/>
</dbReference>
<dbReference type="Gene3D" id="3.20.20.80">
    <property type="entry name" value="Glycosidases"/>
    <property type="match status" value="1"/>
</dbReference>
<accession>A0AA41RSJ5</accession>
<evidence type="ECO:0000256" key="5">
    <source>
        <dbReference type="ARBA" id="ARBA00023326"/>
    </source>
</evidence>
<dbReference type="Pfam" id="PF00331">
    <property type="entry name" value="Glyco_hydro_10"/>
    <property type="match status" value="1"/>
</dbReference>
<dbReference type="AlphaFoldDB" id="A0AA41RSJ5"/>
<keyword evidence="4" id="KW-0119">Carbohydrate metabolism</keyword>
<dbReference type="GO" id="GO:0000272">
    <property type="term" value="P:polysaccharide catabolic process"/>
    <property type="evidence" value="ECO:0007669"/>
    <property type="project" value="UniProtKB-KW"/>
</dbReference>
<evidence type="ECO:0000259" key="6">
    <source>
        <dbReference type="PROSITE" id="PS51760"/>
    </source>
</evidence>
<dbReference type="InterPro" id="IPR003305">
    <property type="entry name" value="CenC_carb-bd"/>
</dbReference>
<dbReference type="GO" id="GO:0031176">
    <property type="term" value="F:endo-1,4-beta-xylanase activity"/>
    <property type="evidence" value="ECO:0007669"/>
    <property type="project" value="UniProtKB-ARBA"/>
</dbReference>
<dbReference type="InterPro" id="IPR044846">
    <property type="entry name" value="GH10"/>
</dbReference>
<dbReference type="InterPro" id="IPR008979">
    <property type="entry name" value="Galactose-bd-like_sf"/>
</dbReference>
<dbReference type="PROSITE" id="PS51760">
    <property type="entry name" value="GH10_2"/>
    <property type="match status" value="1"/>
</dbReference>
<reference evidence="7" key="1">
    <citation type="submission" date="2022-03" db="EMBL/GenBank/DDBJ databases">
        <title>A functionally conserved STORR gene fusion in Papaver species that diverged 16.8 million years ago.</title>
        <authorList>
            <person name="Catania T."/>
        </authorList>
    </citation>
    <scope>NUCLEOTIDE SEQUENCE</scope>
    <source>
        <strain evidence="7">S-191538</strain>
    </source>
</reference>
<name>A0AA41RSJ5_PAPNU</name>
<dbReference type="PANTHER" id="PTHR31490:SF52">
    <property type="entry name" value="ENDO-1,4-BETA-XYLANASE 5-RELATED"/>
    <property type="match status" value="1"/>
</dbReference>
<organism evidence="7 8">
    <name type="scientific">Papaver nudicaule</name>
    <name type="common">Iceland poppy</name>
    <dbReference type="NCBI Taxonomy" id="74823"/>
    <lineage>
        <taxon>Eukaryota</taxon>
        <taxon>Viridiplantae</taxon>
        <taxon>Streptophyta</taxon>
        <taxon>Embryophyta</taxon>
        <taxon>Tracheophyta</taxon>
        <taxon>Spermatophyta</taxon>
        <taxon>Magnoliopsida</taxon>
        <taxon>Ranunculales</taxon>
        <taxon>Papaveraceae</taxon>
        <taxon>Papaveroideae</taxon>
        <taxon>Papaver</taxon>
    </lineage>
</organism>
<sequence length="541" mass="60624">CLAEPEKPHYKGGIIVNPEFNDGVQGWEALGKGEMKQQLSNGNRFLVLHSRTHPLDSFGQKVHLEKDKLYALSAWVQINKGNEAVSAIFRTKDGQLLHAGTVLAKSGCWSMLKGGISTNTTSHADLYFETGNAVVEIWVDSISLQPFSKAQWRSHQDTSIEQARKTKVRFEVTDSDGTKLAGVQVSIKQTRSDFPFGCAMSKNILTSTDYQSWFSSRFKFTTFANEMKWYSNETSGPGQENYTIPDAMVAFAKKNNISIRGHNVFWDNPEYQPRWIKALLSEQIGPAAARRIDSVVSRYNGQLIAWDVVNENMHFSFFEEKIGKNASAVFYNRAHQLDATATLFLNEYNTIENSEDKTANPANYLKKLKEIQAHPGNENLPFGIGLQTHFPALPPNLAYMRAGMDMLGSLGFPMWLTEVDVNTGPNQAVVLEEILREGYSNPYVDGMIIFSGPYIDGCRRMCLTDPDYKSNEAGEVVDKLLKEWKSGEFEATTDANGYLHTSLFHGEYDVIVTHPVTNASKVMIFKVSKGNPDEIIHIKVT</sequence>
<comment type="caution">
    <text evidence="7">The sequence shown here is derived from an EMBL/GenBank/DDBJ whole genome shotgun (WGS) entry which is preliminary data.</text>
</comment>
<dbReference type="InterPro" id="IPR001000">
    <property type="entry name" value="GH10_dom"/>
</dbReference>
<evidence type="ECO:0000256" key="4">
    <source>
        <dbReference type="ARBA" id="ARBA00023277"/>
    </source>
</evidence>
<dbReference type="EMBL" id="JAJJMA010025672">
    <property type="protein sequence ID" value="MCL7023727.1"/>
    <property type="molecule type" value="Genomic_DNA"/>
</dbReference>
<gene>
    <name evidence="7" type="ORF">MKW94_003891</name>
</gene>
<evidence type="ECO:0000313" key="7">
    <source>
        <dbReference type="EMBL" id="MCL7023727.1"/>
    </source>
</evidence>
<evidence type="ECO:0000256" key="1">
    <source>
        <dbReference type="ARBA" id="ARBA00007495"/>
    </source>
</evidence>
<evidence type="ECO:0000256" key="2">
    <source>
        <dbReference type="ARBA" id="ARBA00022737"/>
    </source>
</evidence>
<evidence type="ECO:0000313" key="8">
    <source>
        <dbReference type="Proteomes" id="UP001177140"/>
    </source>
</evidence>
<dbReference type="Pfam" id="PF02018">
    <property type="entry name" value="CBM_4_9"/>
    <property type="match status" value="1"/>
</dbReference>
<keyword evidence="3" id="KW-0378">Hydrolase</keyword>
<protein>
    <recommendedName>
        <fullName evidence="6">GH10 domain-containing protein</fullName>
    </recommendedName>
</protein>
<feature type="non-terminal residue" evidence="7">
    <location>
        <position position="541"/>
    </location>
</feature>
<dbReference type="Proteomes" id="UP001177140">
    <property type="component" value="Unassembled WGS sequence"/>
</dbReference>